<proteinExistence type="predicted"/>
<organism evidence="9 10">
    <name type="scientific">Panagrellus redivivus</name>
    <name type="common">Microworm</name>
    <dbReference type="NCBI Taxonomy" id="6233"/>
    <lineage>
        <taxon>Eukaryota</taxon>
        <taxon>Metazoa</taxon>
        <taxon>Ecdysozoa</taxon>
        <taxon>Nematoda</taxon>
        <taxon>Chromadorea</taxon>
        <taxon>Rhabditida</taxon>
        <taxon>Tylenchina</taxon>
        <taxon>Panagrolaimomorpha</taxon>
        <taxon>Panagrolaimoidea</taxon>
        <taxon>Panagrolaimidae</taxon>
        <taxon>Panagrellus</taxon>
    </lineage>
</organism>
<evidence type="ECO:0000256" key="3">
    <source>
        <dbReference type="ARBA" id="ARBA00022771"/>
    </source>
</evidence>
<feature type="domain" description="DUF659" evidence="7">
    <location>
        <begin position="101"/>
        <end position="244"/>
    </location>
</feature>
<reference evidence="9" key="1">
    <citation type="journal article" date="2013" name="Genetics">
        <title>The draft genome and transcriptome of Panagrellus redivivus are shaped by the harsh demands of a free-living lifestyle.</title>
        <authorList>
            <person name="Srinivasan J."/>
            <person name="Dillman A.R."/>
            <person name="Macchietto M.G."/>
            <person name="Heikkinen L."/>
            <person name="Lakso M."/>
            <person name="Fracchia K.M."/>
            <person name="Antoshechkin I."/>
            <person name="Mortazavi A."/>
            <person name="Wong G."/>
            <person name="Sternberg P.W."/>
        </authorList>
    </citation>
    <scope>NUCLEOTIDE SEQUENCE [LARGE SCALE GENOMIC DNA]</scope>
    <source>
        <strain evidence="9">MT8872</strain>
    </source>
</reference>
<evidence type="ECO:0000259" key="8">
    <source>
        <dbReference type="Pfam" id="PF05699"/>
    </source>
</evidence>
<dbReference type="InterPro" id="IPR012337">
    <property type="entry name" value="RNaseH-like_sf"/>
</dbReference>
<sequence length="597" mass="68395">MQNHLQICTKLSDQVKAKIKSQCGRAQESNTLSDQTPTNRTVDNPMDRFVQKLPNDTISACHRDLALALITSNIAFSFLDNEYFKSFLARLVPSYKLPDRYHGMTKTLVPQEYQRIRNFVDQALSEADYVSLSTDGWSDINQRFFLNLLVHTPKPWLHLFEDVTDESETGEKIYEFLKFAVEDLGPKRLAGLVSDHAPAMVKAWRLLKADYPWLQTQGCKAHAFNLLIKDIVESKHFDTFISTCNNLITFFTNKLNGALLREAFNQANVAPIKFVKACITRWNTHYESVRRILRMRKIIQAALYSPNLDTHEARCLRSRVSSDAFWDKAQSFVDFLKPIAEVMTLAQSDSVPASECFSRIDSAIDEAKKEVETSTLSKATKVFVKKCIDERKEFLESKLPYLHALLDPYTRGKNLTDTQRNIGRYILRTEISQHPDFGQDLIRELHEWEGRDGNTFVPCYTGPESEPWIALKEGSLSSKSWWQIYFPNTKLGKLSTFLNSIPISSAASERTWSIRGAIQSKARNRLLVDTTHQLAFVKYNLLLMKLKVKPIPKLPIANNDAQEVEVIDSDEEDDDDNVVYYDSSHEEVIEIDDDTIP</sequence>
<dbReference type="InterPro" id="IPR052035">
    <property type="entry name" value="ZnF_BED_domain_contain"/>
</dbReference>
<keyword evidence="5" id="KW-0539">Nucleus</keyword>
<name>A0A7E4VIJ1_PANRE</name>
<evidence type="ECO:0000256" key="5">
    <source>
        <dbReference type="ARBA" id="ARBA00023242"/>
    </source>
</evidence>
<dbReference type="PANTHER" id="PTHR46481:SF10">
    <property type="entry name" value="ZINC FINGER BED DOMAIN-CONTAINING PROTEIN 39"/>
    <property type="match status" value="1"/>
</dbReference>
<dbReference type="GO" id="GO:0046983">
    <property type="term" value="F:protein dimerization activity"/>
    <property type="evidence" value="ECO:0007669"/>
    <property type="project" value="InterPro"/>
</dbReference>
<keyword evidence="4" id="KW-0862">Zinc</keyword>
<comment type="subcellular location">
    <subcellularLocation>
        <location evidence="1">Nucleus</location>
    </subcellularLocation>
</comment>
<reference evidence="10" key="2">
    <citation type="submission" date="2020-10" db="UniProtKB">
        <authorList>
            <consortium name="WormBaseParasite"/>
        </authorList>
    </citation>
    <scope>IDENTIFICATION</scope>
</reference>
<dbReference type="Pfam" id="PF05699">
    <property type="entry name" value="Dimer_Tnp_hAT"/>
    <property type="match status" value="1"/>
</dbReference>
<dbReference type="AlphaFoldDB" id="A0A7E4VIJ1"/>
<evidence type="ECO:0000259" key="7">
    <source>
        <dbReference type="Pfam" id="PF04937"/>
    </source>
</evidence>
<dbReference type="PANTHER" id="PTHR46481">
    <property type="entry name" value="ZINC FINGER BED DOMAIN-CONTAINING PROTEIN 4"/>
    <property type="match status" value="1"/>
</dbReference>
<dbReference type="GO" id="GO:0005634">
    <property type="term" value="C:nucleus"/>
    <property type="evidence" value="ECO:0007669"/>
    <property type="project" value="UniProtKB-SubCell"/>
</dbReference>
<keyword evidence="9" id="KW-1185">Reference proteome</keyword>
<evidence type="ECO:0000256" key="1">
    <source>
        <dbReference type="ARBA" id="ARBA00004123"/>
    </source>
</evidence>
<evidence type="ECO:0000256" key="6">
    <source>
        <dbReference type="SAM" id="MobiDB-lite"/>
    </source>
</evidence>
<evidence type="ECO:0000313" key="10">
    <source>
        <dbReference type="WBParaSite" id="Pan_g21439.t1"/>
    </source>
</evidence>
<feature type="compositionally biased region" description="Polar residues" evidence="6">
    <location>
        <begin position="27"/>
        <end position="42"/>
    </location>
</feature>
<evidence type="ECO:0000256" key="2">
    <source>
        <dbReference type="ARBA" id="ARBA00022723"/>
    </source>
</evidence>
<dbReference type="InterPro" id="IPR007021">
    <property type="entry name" value="DUF659"/>
</dbReference>
<keyword evidence="3" id="KW-0863">Zinc-finger</keyword>
<keyword evidence="2" id="KW-0479">Metal-binding</keyword>
<dbReference type="Proteomes" id="UP000492821">
    <property type="component" value="Unassembled WGS sequence"/>
</dbReference>
<protein>
    <submittedName>
        <fullName evidence="10">DUF659 domain-containing protein</fullName>
    </submittedName>
</protein>
<feature type="domain" description="HAT C-terminal dimerisation" evidence="8">
    <location>
        <begin position="493"/>
        <end position="541"/>
    </location>
</feature>
<evidence type="ECO:0000313" key="9">
    <source>
        <dbReference type="Proteomes" id="UP000492821"/>
    </source>
</evidence>
<accession>A0A7E4VIJ1</accession>
<dbReference type="WBParaSite" id="Pan_g21439.t1">
    <property type="protein sequence ID" value="Pan_g21439.t1"/>
    <property type="gene ID" value="Pan_g21439"/>
</dbReference>
<dbReference type="Pfam" id="PF04937">
    <property type="entry name" value="DUF659"/>
    <property type="match status" value="1"/>
</dbReference>
<dbReference type="SUPFAM" id="SSF53098">
    <property type="entry name" value="Ribonuclease H-like"/>
    <property type="match status" value="1"/>
</dbReference>
<dbReference type="InterPro" id="IPR008906">
    <property type="entry name" value="HATC_C_dom"/>
</dbReference>
<evidence type="ECO:0000256" key="4">
    <source>
        <dbReference type="ARBA" id="ARBA00022833"/>
    </source>
</evidence>
<dbReference type="GO" id="GO:0008270">
    <property type="term" value="F:zinc ion binding"/>
    <property type="evidence" value="ECO:0007669"/>
    <property type="project" value="UniProtKB-KW"/>
</dbReference>
<feature type="region of interest" description="Disordered" evidence="6">
    <location>
        <begin position="26"/>
        <end position="45"/>
    </location>
</feature>